<keyword evidence="2" id="KW-1133">Transmembrane helix</keyword>
<dbReference type="AlphaFoldDB" id="A0A3B5MDD2"/>
<dbReference type="GO" id="GO:2000781">
    <property type="term" value="P:positive regulation of double-strand break repair"/>
    <property type="evidence" value="ECO:0007669"/>
    <property type="project" value="InterPro"/>
</dbReference>
<reference evidence="3" key="1">
    <citation type="submission" date="2025-08" db="UniProtKB">
        <authorList>
            <consortium name="Ensembl"/>
        </authorList>
    </citation>
    <scope>IDENTIFICATION</scope>
</reference>
<dbReference type="InterPro" id="IPR036770">
    <property type="entry name" value="Ankyrin_rpt-contain_sf"/>
</dbReference>
<dbReference type="PANTHER" id="PTHR46677">
    <property type="entry name" value="SMC5-SMC6 COMPLEX LOCALIZATION FACTOR PROTEIN 1"/>
    <property type="match status" value="1"/>
</dbReference>
<accession>A0A3B5MDD2</accession>
<dbReference type="STRING" id="32473.ENSXCOP00000022273"/>
<evidence type="ECO:0000313" key="3">
    <source>
        <dbReference type="Ensembl" id="ENSXCOP00000022273.1"/>
    </source>
</evidence>
<dbReference type="InterPro" id="IPR002110">
    <property type="entry name" value="Ankyrin_rpt"/>
</dbReference>
<dbReference type="PANTHER" id="PTHR46677:SF1">
    <property type="entry name" value="SMC5-SMC6 COMPLEX LOCALIZATION FACTOR PROTEIN 1"/>
    <property type="match status" value="1"/>
</dbReference>
<feature type="repeat" description="ANK" evidence="1">
    <location>
        <begin position="176"/>
        <end position="208"/>
    </location>
</feature>
<protein>
    <submittedName>
        <fullName evidence="3">Uncharacterized protein</fullName>
    </submittedName>
</protein>
<dbReference type="GO" id="GO:0006974">
    <property type="term" value="P:DNA damage response"/>
    <property type="evidence" value="ECO:0007669"/>
    <property type="project" value="TreeGrafter"/>
</dbReference>
<organism evidence="3 4">
    <name type="scientific">Xiphophorus couchianus</name>
    <name type="common">Monterrey platyfish</name>
    <dbReference type="NCBI Taxonomy" id="32473"/>
    <lineage>
        <taxon>Eukaryota</taxon>
        <taxon>Metazoa</taxon>
        <taxon>Chordata</taxon>
        <taxon>Craniata</taxon>
        <taxon>Vertebrata</taxon>
        <taxon>Euteleostomi</taxon>
        <taxon>Actinopterygii</taxon>
        <taxon>Neopterygii</taxon>
        <taxon>Teleostei</taxon>
        <taxon>Neoteleostei</taxon>
        <taxon>Acanthomorphata</taxon>
        <taxon>Ovalentaria</taxon>
        <taxon>Atherinomorphae</taxon>
        <taxon>Cyprinodontiformes</taxon>
        <taxon>Poeciliidae</taxon>
        <taxon>Poeciliinae</taxon>
        <taxon>Xiphophorus</taxon>
    </lineage>
</organism>
<feature type="transmembrane region" description="Helical" evidence="2">
    <location>
        <begin position="105"/>
        <end position="131"/>
    </location>
</feature>
<dbReference type="GeneTree" id="ENSGT00940000156532"/>
<dbReference type="Proteomes" id="UP000261380">
    <property type="component" value="Unplaced"/>
</dbReference>
<keyword evidence="2" id="KW-0812">Transmembrane</keyword>
<keyword evidence="4" id="KW-1185">Reference proteome</keyword>
<feature type="repeat" description="ANK" evidence="1">
    <location>
        <begin position="210"/>
        <end position="242"/>
    </location>
</feature>
<dbReference type="PROSITE" id="PS50297">
    <property type="entry name" value="ANK_REP_REGION"/>
    <property type="match status" value="3"/>
</dbReference>
<dbReference type="SMART" id="SM00248">
    <property type="entry name" value="ANK"/>
    <property type="match status" value="3"/>
</dbReference>
<evidence type="ECO:0000313" key="4">
    <source>
        <dbReference type="Proteomes" id="UP000261380"/>
    </source>
</evidence>
<dbReference type="GO" id="GO:0005634">
    <property type="term" value="C:nucleus"/>
    <property type="evidence" value="ECO:0007669"/>
    <property type="project" value="TreeGrafter"/>
</dbReference>
<feature type="repeat" description="ANK" evidence="1">
    <location>
        <begin position="142"/>
        <end position="175"/>
    </location>
</feature>
<keyword evidence="1" id="KW-0040">ANK repeat</keyword>
<evidence type="ECO:0000256" key="2">
    <source>
        <dbReference type="SAM" id="Phobius"/>
    </source>
</evidence>
<dbReference type="GO" id="GO:1990166">
    <property type="term" value="P:protein localization to site of double-strand break"/>
    <property type="evidence" value="ECO:0007669"/>
    <property type="project" value="TreeGrafter"/>
</dbReference>
<dbReference type="InterPro" id="IPR042479">
    <property type="entry name" value="Slf1"/>
</dbReference>
<dbReference type="GO" id="GO:0035861">
    <property type="term" value="C:site of double-strand break"/>
    <property type="evidence" value="ECO:0007669"/>
    <property type="project" value="TreeGrafter"/>
</dbReference>
<evidence type="ECO:0000256" key="1">
    <source>
        <dbReference type="PROSITE-ProRule" id="PRU00023"/>
    </source>
</evidence>
<dbReference type="Gene3D" id="1.25.40.20">
    <property type="entry name" value="Ankyrin repeat-containing domain"/>
    <property type="match status" value="1"/>
</dbReference>
<name>A0A3B5MDD2_9TELE</name>
<dbReference type="SUPFAM" id="SSF48403">
    <property type="entry name" value="Ankyrin repeat"/>
    <property type="match status" value="1"/>
</dbReference>
<keyword evidence="2" id="KW-0472">Membrane</keyword>
<sequence>ICCCFAAVYQEILKVHSTRLKLVVVDAIFRNLCCRNGFIVGDEPLSLKKMVSVYHRNVAFFLKTTTDGGRNDFTKNCWQLSDLCFVHQTEFTVQNAAMQKHLHTLILDLSLLFCLFSLFSVCLSVCVYVCVCGRVCVCFLDEGETLLHRACKTNQVETVLQILAFPGTDVNVKDHAGWTPLHEACNHGSTECVRALLHHHPAPVLTDQVAGVSPLHDALLNGHLDIAKMLLEHAGSVLLQQTDRDGQTPLDLVSVPSQREELLRSAQVRDSVRTNKDKTEVLNLPLLEAGSSLLGHLIFSYQLERGLPGLTQSGNRPQTLVYKLVAALEKHSLQKVTSDWTDQRAVRLAEDMETLLRLSRGEHKEQVSAAAKECRGENTVFLMETLKNLQARGKALVADL</sequence>
<dbReference type="PROSITE" id="PS50088">
    <property type="entry name" value="ANK_REPEAT"/>
    <property type="match status" value="3"/>
</dbReference>
<reference evidence="3" key="2">
    <citation type="submission" date="2025-09" db="UniProtKB">
        <authorList>
            <consortium name="Ensembl"/>
        </authorList>
    </citation>
    <scope>IDENTIFICATION</scope>
</reference>
<dbReference type="Pfam" id="PF12796">
    <property type="entry name" value="Ank_2"/>
    <property type="match status" value="1"/>
</dbReference>
<dbReference type="Ensembl" id="ENSXCOT00000022543.1">
    <property type="protein sequence ID" value="ENSXCOP00000022273.1"/>
    <property type="gene ID" value="ENSXCOG00000016638.1"/>
</dbReference>
<proteinExistence type="predicted"/>